<dbReference type="PANTHER" id="PTHR45339">
    <property type="entry name" value="HYBRID SIGNAL TRANSDUCTION HISTIDINE KINASE J"/>
    <property type="match status" value="1"/>
</dbReference>
<dbReference type="Gene3D" id="1.20.120.160">
    <property type="entry name" value="HPT domain"/>
    <property type="match status" value="1"/>
</dbReference>
<dbReference type="SMART" id="SM00086">
    <property type="entry name" value="PAC"/>
    <property type="match status" value="3"/>
</dbReference>
<evidence type="ECO:0000256" key="6">
    <source>
        <dbReference type="ARBA" id="ARBA00022679"/>
    </source>
</evidence>
<dbReference type="InterPro" id="IPR001610">
    <property type="entry name" value="PAC"/>
</dbReference>
<dbReference type="InterPro" id="IPR036641">
    <property type="entry name" value="HPT_dom_sf"/>
</dbReference>
<proteinExistence type="predicted"/>
<dbReference type="RefSeq" id="WP_147057034.1">
    <property type="nucleotide sequence ID" value="NZ_CP042437.1"/>
</dbReference>
<evidence type="ECO:0000256" key="5">
    <source>
        <dbReference type="ARBA" id="ARBA00022553"/>
    </source>
</evidence>
<keyword evidence="6" id="KW-0808">Transferase</keyword>
<keyword evidence="7" id="KW-0812">Transmembrane</keyword>
<evidence type="ECO:0000256" key="3">
    <source>
        <dbReference type="ARBA" id="ARBA00012438"/>
    </source>
</evidence>
<dbReference type="PANTHER" id="PTHR45339:SF1">
    <property type="entry name" value="HYBRID SIGNAL TRANSDUCTION HISTIDINE KINASE J"/>
    <property type="match status" value="1"/>
</dbReference>
<evidence type="ECO:0000256" key="4">
    <source>
        <dbReference type="ARBA" id="ARBA00022475"/>
    </source>
</evidence>
<dbReference type="Proteomes" id="UP000321362">
    <property type="component" value="Chromosome"/>
</dbReference>
<keyword evidence="13" id="KW-0472">Membrane</keyword>
<evidence type="ECO:0000313" key="23">
    <source>
        <dbReference type="EMBL" id="QEC78419.1"/>
    </source>
</evidence>
<dbReference type="PROSITE" id="PS50894">
    <property type="entry name" value="HPT"/>
    <property type="match status" value="1"/>
</dbReference>
<dbReference type="Pfam" id="PF08447">
    <property type="entry name" value="PAS_3"/>
    <property type="match status" value="1"/>
</dbReference>
<dbReference type="Gene3D" id="3.30.450.40">
    <property type="match status" value="1"/>
</dbReference>
<keyword evidence="12" id="KW-0902">Two-component regulatory system</keyword>
<dbReference type="Gene3D" id="2.10.70.100">
    <property type="match status" value="1"/>
</dbReference>
<dbReference type="SMART" id="SM00388">
    <property type="entry name" value="HisKA"/>
    <property type="match status" value="1"/>
</dbReference>
<dbReference type="InterPro" id="IPR000700">
    <property type="entry name" value="PAS-assoc_C"/>
</dbReference>
<dbReference type="Pfam" id="PF02518">
    <property type="entry name" value="HATPase_c"/>
    <property type="match status" value="1"/>
</dbReference>
<keyword evidence="10" id="KW-0067">ATP-binding</keyword>
<feature type="domain" description="HPt" evidence="22">
    <location>
        <begin position="1214"/>
        <end position="1306"/>
    </location>
</feature>
<dbReference type="CDD" id="cd17546">
    <property type="entry name" value="REC_hyHK_CKI1_RcsC-like"/>
    <property type="match status" value="2"/>
</dbReference>
<dbReference type="SUPFAM" id="SSF55781">
    <property type="entry name" value="GAF domain-like"/>
    <property type="match status" value="1"/>
</dbReference>
<feature type="modified residue" description="Phosphohistidine" evidence="16">
    <location>
        <position position="1253"/>
    </location>
</feature>
<keyword evidence="11" id="KW-1133">Transmembrane helix</keyword>
<dbReference type="Pfam" id="PF00989">
    <property type="entry name" value="PAS"/>
    <property type="match status" value="1"/>
</dbReference>
<gene>
    <name evidence="23" type="ORF">FSB76_21640</name>
</gene>
<dbReference type="CDD" id="cd16922">
    <property type="entry name" value="HATPase_EvgS-ArcB-TorS-like"/>
    <property type="match status" value="1"/>
</dbReference>
<dbReference type="SUPFAM" id="SSF55874">
    <property type="entry name" value="ATPase domain of HSP90 chaperone/DNA topoisomerase II/histidine kinase"/>
    <property type="match status" value="1"/>
</dbReference>
<keyword evidence="9" id="KW-0418">Kinase</keyword>
<dbReference type="InterPro" id="IPR036097">
    <property type="entry name" value="HisK_dim/P_sf"/>
</dbReference>
<dbReference type="InterPro" id="IPR036890">
    <property type="entry name" value="HATPase_C_sf"/>
</dbReference>
<dbReference type="Gene3D" id="3.30.450.20">
    <property type="entry name" value="PAS domain"/>
    <property type="match status" value="4"/>
</dbReference>
<dbReference type="InterPro" id="IPR013767">
    <property type="entry name" value="PAS_fold"/>
</dbReference>
<comment type="subcellular location">
    <subcellularLocation>
        <location evidence="2">Cell membrane</location>
        <topology evidence="2">Multi-pass membrane protein</topology>
    </subcellularLocation>
</comment>
<evidence type="ECO:0000256" key="14">
    <source>
        <dbReference type="ARBA" id="ARBA00064003"/>
    </source>
</evidence>
<evidence type="ECO:0000259" key="21">
    <source>
        <dbReference type="PROSITE" id="PS50113"/>
    </source>
</evidence>
<dbReference type="InterPro" id="IPR013655">
    <property type="entry name" value="PAS_fold_3"/>
</dbReference>
<evidence type="ECO:0000256" key="12">
    <source>
        <dbReference type="ARBA" id="ARBA00023012"/>
    </source>
</evidence>
<keyword evidence="8" id="KW-0547">Nucleotide-binding</keyword>
<protein>
    <recommendedName>
        <fullName evidence="15">Sensory/regulatory protein RpfC</fullName>
        <ecNumber evidence="3">2.7.13.3</ecNumber>
    </recommendedName>
</protein>
<dbReference type="CDD" id="cd00082">
    <property type="entry name" value="HisKA"/>
    <property type="match status" value="1"/>
</dbReference>
<evidence type="ECO:0000256" key="13">
    <source>
        <dbReference type="ARBA" id="ARBA00023136"/>
    </source>
</evidence>
<organism evidence="23 24">
    <name type="scientific">Mucilaginibacter ginsenosidivorax</name>
    <dbReference type="NCBI Taxonomy" id="862126"/>
    <lineage>
        <taxon>Bacteria</taxon>
        <taxon>Pseudomonadati</taxon>
        <taxon>Bacteroidota</taxon>
        <taxon>Sphingobacteriia</taxon>
        <taxon>Sphingobacteriales</taxon>
        <taxon>Sphingobacteriaceae</taxon>
        <taxon>Mucilaginibacter</taxon>
    </lineage>
</organism>
<dbReference type="SMART" id="SM00091">
    <property type="entry name" value="PAS"/>
    <property type="match status" value="3"/>
</dbReference>
<evidence type="ECO:0000256" key="10">
    <source>
        <dbReference type="ARBA" id="ARBA00022840"/>
    </source>
</evidence>
<dbReference type="SMART" id="SM00448">
    <property type="entry name" value="REC"/>
    <property type="match status" value="2"/>
</dbReference>
<evidence type="ECO:0000256" key="2">
    <source>
        <dbReference type="ARBA" id="ARBA00004651"/>
    </source>
</evidence>
<comment type="catalytic activity">
    <reaction evidence="1">
        <text>ATP + protein L-histidine = ADP + protein N-phospho-L-histidine.</text>
        <dbReference type="EC" id="2.7.13.3"/>
    </reaction>
</comment>
<dbReference type="InterPro" id="IPR011006">
    <property type="entry name" value="CheY-like_superfamily"/>
</dbReference>
<dbReference type="InterPro" id="IPR003018">
    <property type="entry name" value="GAF"/>
</dbReference>
<comment type="subunit">
    <text evidence="14">At low DSF concentrations, interacts with RpfF.</text>
</comment>
<evidence type="ECO:0000256" key="16">
    <source>
        <dbReference type="PROSITE-ProRule" id="PRU00110"/>
    </source>
</evidence>
<dbReference type="GO" id="GO:0006355">
    <property type="term" value="P:regulation of DNA-templated transcription"/>
    <property type="evidence" value="ECO:0007669"/>
    <property type="project" value="InterPro"/>
</dbReference>
<evidence type="ECO:0000256" key="8">
    <source>
        <dbReference type="ARBA" id="ARBA00022741"/>
    </source>
</evidence>
<dbReference type="EC" id="2.7.13.3" evidence="3"/>
<dbReference type="NCBIfam" id="TIGR00229">
    <property type="entry name" value="sensory_box"/>
    <property type="match status" value="2"/>
</dbReference>
<dbReference type="FunFam" id="1.10.287.130:FF:000002">
    <property type="entry name" value="Two-component osmosensing histidine kinase"/>
    <property type="match status" value="1"/>
</dbReference>
<dbReference type="InterPro" id="IPR005467">
    <property type="entry name" value="His_kinase_dom"/>
</dbReference>
<dbReference type="CDD" id="cd00130">
    <property type="entry name" value="PAS"/>
    <property type="match status" value="2"/>
</dbReference>
<evidence type="ECO:0000313" key="24">
    <source>
        <dbReference type="Proteomes" id="UP000321362"/>
    </source>
</evidence>
<dbReference type="PROSITE" id="PS50110">
    <property type="entry name" value="RESPONSE_REGULATORY"/>
    <property type="match status" value="2"/>
</dbReference>
<dbReference type="Pfam" id="PF01590">
    <property type="entry name" value="GAF"/>
    <property type="match status" value="1"/>
</dbReference>
<dbReference type="InterPro" id="IPR003661">
    <property type="entry name" value="HisK_dim/P_dom"/>
</dbReference>
<evidence type="ECO:0000259" key="22">
    <source>
        <dbReference type="PROSITE" id="PS50894"/>
    </source>
</evidence>
<dbReference type="InterPro" id="IPR004358">
    <property type="entry name" value="Sig_transdc_His_kin-like_C"/>
</dbReference>
<dbReference type="Gene3D" id="1.10.287.130">
    <property type="match status" value="1"/>
</dbReference>
<dbReference type="PROSITE" id="PS50113">
    <property type="entry name" value="PAC"/>
    <property type="match status" value="2"/>
</dbReference>
<evidence type="ECO:0000256" key="7">
    <source>
        <dbReference type="ARBA" id="ARBA00022692"/>
    </source>
</evidence>
<dbReference type="KEGG" id="mgk:FSB76_21640"/>
<evidence type="ECO:0000259" key="18">
    <source>
        <dbReference type="PROSITE" id="PS50109"/>
    </source>
</evidence>
<evidence type="ECO:0000256" key="17">
    <source>
        <dbReference type="PROSITE-ProRule" id="PRU00169"/>
    </source>
</evidence>
<dbReference type="PROSITE" id="PS50109">
    <property type="entry name" value="HIS_KIN"/>
    <property type="match status" value="1"/>
</dbReference>
<dbReference type="SMART" id="SM00065">
    <property type="entry name" value="GAF"/>
    <property type="match status" value="1"/>
</dbReference>
<evidence type="ECO:0000256" key="11">
    <source>
        <dbReference type="ARBA" id="ARBA00022989"/>
    </source>
</evidence>
<feature type="modified residue" description="4-aspartylphosphate" evidence="17">
    <location>
        <position position="1112"/>
    </location>
</feature>
<dbReference type="GO" id="GO:0005524">
    <property type="term" value="F:ATP binding"/>
    <property type="evidence" value="ECO:0007669"/>
    <property type="project" value="UniProtKB-KW"/>
</dbReference>
<reference evidence="23 24" key="1">
    <citation type="journal article" date="2013" name="J. Microbiol.">
        <title>Mucilaginibacter ginsenosidivorax sp. nov., with ginsenoside converting activity isolated from sediment.</title>
        <authorList>
            <person name="Kim J.K."/>
            <person name="Choi T.E."/>
            <person name="Liu Q.M."/>
            <person name="Park H.Y."/>
            <person name="Yi T.H."/>
            <person name="Yoon M.H."/>
            <person name="Kim S.C."/>
            <person name="Im W.T."/>
        </authorList>
    </citation>
    <scope>NUCLEOTIDE SEQUENCE [LARGE SCALE GENOMIC DNA]</scope>
    <source>
        <strain evidence="23 24">KHI28</strain>
    </source>
</reference>
<dbReference type="InterPro" id="IPR013656">
    <property type="entry name" value="PAS_4"/>
</dbReference>
<feature type="domain" description="Response regulatory" evidence="19">
    <location>
        <begin position="917"/>
        <end position="1037"/>
    </location>
</feature>
<dbReference type="InterPro" id="IPR000014">
    <property type="entry name" value="PAS"/>
</dbReference>
<dbReference type="SUPFAM" id="SSF52172">
    <property type="entry name" value="CheY-like"/>
    <property type="match status" value="2"/>
</dbReference>
<evidence type="ECO:0000259" key="19">
    <source>
        <dbReference type="PROSITE" id="PS50110"/>
    </source>
</evidence>
<dbReference type="InterPro" id="IPR003594">
    <property type="entry name" value="HATPase_dom"/>
</dbReference>
<dbReference type="PRINTS" id="PR00344">
    <property type="entry name" value="BCTRLSENSOR"/>
</dbReference>
<feature type="domain" description="PAC" evidence="21">
    <location>
        <begin position="483"/>
        <end position="534"/>
    </location>
</feature>
<dbReference type="SUPFAM" id="SSF47384">
    <property type="entry name" value="Homodimeric domain of signal transducing histidine kinase"/>
    <property type="match status" value="1"/>
</dbReference>
<evidence type="ECO:0000256" key="15">
    <source>
        <dbReference type="ARBA" id="ARBA00068150"/>
    </source>
</evidence>
<dbReference type="InterPro" id="IPR029016">
    <property type="entry name" value="GAF-like_dom_sf"/>
</dbReference>
<feature type="domain" description="PAS" evidence="20">
    <location>
        <begin position="285"/>
        <end position="355"/>
    </location>
</feature>
<feature type="domain" description="PAC" evidence="21">
    <location>
        <begin position="357"/>
        <end position="407"/>
    </location>
</feature>
<dbReference type="GO" id="GO:0000155">
    <property type="term" value="F:phosphorelay sensor kinase activity"/>
    <property type="evidence" value="ECO:0007669"/>
    <property type="project" value="InterPro"/>
</dbReference>
<evidence type="ECO:0000256" key="1">
    <source>
        <dbReference type="ARBA" id="ARBA00000085"/>
    </source>
</evidence>
<keyword evidence="4" id="KW-1003">Cell membrane</keyword>
<dbReference type="SUPFAM" id="SSF47226">
    <property type="entry name" value="Histidine-containing phosphotransfer domain, HPT domain"/>
    <property type="match status" value="1"/>
</dbReference>
<evidence type="ECO:0000259" key="20">
    <source>
        <dbReference type="PROSITE" id="PS50112"/>
    </source>
</evidence>
<dbReference type="InterPro" id="IPR001789">
    <property type="entry name" value="Sig_transdc_resp-reg_receiver"/>
</dbReference>
<feature type="domain" description="Histidine kinase" evidence="18">
    <location>
        <begin position="678"/>
        <end position="901"/>
    </location>
</feature>
<feature type="domain" description="PAS" evidence="20">
    <location>
        <begin position="163"/>
        <end position="233"/>
    </location>
</feature>
<feature type="modified residue" description="4-aspartylphosphate" evidence="17">
    <location>
        <position position="967"/>
    </location>
</feature>
<evidence type="ECO:0000256" key="9">
    <source>
        <dbReference type="ARBA" id="ARBA00022777"/>
    </source>
</evidence>
<accession>A0A5B8W4F3</accession>
<keyword evidence="24" id="KW-1185">Reference proteome</keyword>
<name>A0A5B8W4F3_9SPHI</name>
<dbReference type="InterPro" id="IPR035965">
    <property type="entry name" value="PAS-like_dom_sf"/>
</dbReference>
<dbReference type="Pfam" id="PF01627">
    <property type="entry name" value="Hpt"/>
    <property type="match status" value="1"/>
</dbReference>
<dbReference type="Pfam" id="PF00072">
    <property type="entry name" value="Response_reg"/>
    <property type="match status" value="2"/>
</dbReference>
<dbReference type="GO" id="GO:0005886">
    <property type="term" value="C:plasma membrane"/>
    <property type="evidence" value="ECO:0007669"/>
    <property type="project" value="UniProtKB-SubCell"/>
</dbReference>
<keyword evidence="5 17" id="KW-0597">Phosphoprotein</keyword>
<dbReference type="Gene3D" id="3.40.50.2300">
    <property type="match status" value="2"/>
</dbReference>
<dbReference type="PROSITE" id="PS50112">
    <property type="entry name" value="PAS"/>
    <property type="match status" value="2"/>
</dbReference>
<dbReference type="EMBL" id="CP042437">
    <property type="protein sequence ID" value="QEC78419.1"/>
    <property type="molecule type" value="Genomic_DNA"/>
</dbReference>
<dbReference type="Pfam" id="PF08448">
    <property type="entry name" value="PAS_4"/>
    <property type="match status" value="1"/>
</dbReference>
<dbReference type="FunFam" id="3.30.565.10:FF:000010">
    <property type="entry name" value="Sensor histidine kinase RcsC"/>
    <property type="match status" value="1"/>
</dbReference>
<sequence>MPSSDFKKHQLNGPARNEPLLSFGEPGFEFITRLAALTCEAPIAMVSLLDENNAWTHAKTFPEAPESPGYSDFCDYAVKEQTLFEVPDTQNDERFKLNPLAARLHPVKFYAGLPLINNEGNTLGILSVMGYEPGQLSAAQHESMQLLAQEATTLITERRQKQEFQNFEKLFNLSADLICIAGTDGYFKRVNPAFKSTFGWDDTYILAIPYLELVHPDDLKAAQEDVTGMISDKKVRQVTYRTRTKSGRYKAIRWETTPDPNTGNLFCIGRDVTDEKLKEQQLAVSEERLRVFFENSQGLMCTHDLSGRFLSVNMAGASLLGYTLAEILTLSLFDIVPANRHAQLTGYLKEIRDKGGARGQMVTRHKDGSPRIWMFNNILEQQGDQAYVIGNAIDITEKHFLERNLERTRQMLEETGKVARIGGWEYNVQRQKIEWTTVTKQIYGVPADYEPDLSGIINFYKAGESRDKISAAANLAMADGPPWDLEIQIVTPAGEELWVRSLGQAEFANGVCQRLFGTIQDIEQQKRAETELLNEKAILSAFVEHSPSPIAMADTNMRFIAVSRQYLQDYGLGDRNIIGLTPYEVFGPASETNRATHQRVLNGDIIRREEVLVKLPGMEEEQYLNIEMRPWYRFDGTIGGIMTSSEIITSIVKQRDELQDAKQLADQASIAKSEFLANMSHEIRTPLNGVIGFTDLVLKTQLNETQHQYLSIVNQSANALLSIINDILDFSKIEAGKLELDIEKCDLYDIGSQATDIITYQVQKKGLEMLLNIPYNLPRFIWVDSVRLKQILINLLSNAAKFTAAGEIELKIEEIAASAPLPGTMFRFSVRDTGIGIKPEKQDKIFEAFSQEDGSTTKKYGGTGLGLTISNKLLGLMDSKLQLESWPGKGSTFYFDIQLRAEQGEPISWENIGMVKRVLVVDDNDNNRLIIKQMLLLRQIATTEAKNGFEALQLLAAGEHYDVIVIDYHMPYMDGLETIKKIRESFNDSATGQPIILLHSSSDDEKVIRSCEELKVNHRMVKPIKTEDIYNALSRLHQKTTIETKPDEPAATVAEIMGNLTILVAEDNAVNMLLAKTIIRRIAPNARIQEAGNGLEALACCRLHWPDLILMDVQMPEMNGYEATRQIRAIQQGRQVPIIALTAGNVKSEREKCLEAGMDDFIVKPVVEETILDVFHKWLGSFDSPETPKQGQDFQVSTPVHFDIQQVKSYFDEDEDAIKELLSLTKTELTESLSLLQGNIGPADLKKLNLHGHKLYGTAVTAGLNQLAQLARELEYAPVFVKADIEILLKQIVTEINMVVSLLQKEIVS</sequence>
<feature type="domain" description="Response regulatory" evidence="19">
    <location>
        <begin position="1061"/>
        <end position="1179"/>
    </location>
</feature>
<dbReference type="InterPro" id="IPR008207">
    <property type="entry name" value="Sig_transdc_His_kin_Hpt_dom"/>
</dbReference>
<dbReference type="Pfam" id="PF00512">
    <property type="entry name" value="HisKA"/>
    <property type="match status" value="1"/>
</dbReference>
<dbReference type="Gene3D" id="3.30.565.10">
    <property type="entry name" value="Histidine kinase-like ATPase, C-terminal domain"/>
    <property type="match status" value="1"/>
</dbReference>
<dbReference type="OrthoDB" id="9811889at2"/>
<dbReference type="SUPFAM" id="SSF55785">
    <property type="entry name" value="PYP-like sensor domain (PAS domain)"/>
    <property type="match status" value="4"/>
</dbReference>
<dbReference type="SMART" id="SM00387">
    <property type="entry name" value="HATPase_c"/>
    <property type="match status" value="1"/>
</dbReference>